<evidence type="ECO:0000256" key="11">
    <source>
        <dbReference type="ARBA" id="ARBA00023180"/>
    </source>
</evidence>
<dbReference type="GO" id="GO:0005886">
    <property type="term" value="C:plasma membrane"/>
    <property type="evidence" value="ECO:0007669"/>
    <property type="project" value="UniProtKB-SubCell"/>
</dbReference>
<accession>A0A9P0BDT6</accession>
<dbReference type="Pfam" id="PF01130">
    <property type="entry name" value="CD36"/>
    <property type="match status" value="1"/>
</dbReference>
<dbReference type="PRINTS" id="PR01609">
    <property type="entry name" value="CD36FAMILY"/>
</dbReference>
<gene>
    <name evidence="12" type="ORF">MELIAE_LOCUS10594</name>
</gene>
<organism evidence="12 13">
    <name type="scientific">Brassicogethes aeneus</name>
    <name type="common">Rape pollen beetle</name>
    <name type="synonym">Meligethes aeneus</name>
    <dbReference type="NCBI Taxonomy" id="1431903"/>
    <lineage>
        <taxon>Eukaryota</taxon>
        <taxon>Metazoa</taxon>
        <taxon>Ecdysozoa</taxon>
        <taxon>Arthropoda</taxon>
        <taxon>Hexapoda</taxon>
        <taxon>Insecta</taxon>
        <taxon>Pterygota</taxon>
        <taxon>Neoptera</taxon>
        <taxon>Endopterygota</taxon>
        <taxon>Coleoptera</taxon>
        <taxon>Polyphaga</taxon>
        <taxon>Cucujiformia</taxon>
        <taxon>Nitidulidae</taxon>
        <taxon>Meligethinae</taxon>
        <taxon>Brassicogethes</taxon>
    </lineage>
</organism>
<evidence type="ECO:0000256" key="6">
    <source>
        <dbReference type="ARBA" id="ARBA00022725"/>
    </source>
</evidence>
<evidence type="ECO:0000256" key="9">
    <source>
        <dbReference type="ARBA" id="ARBA00023157"/>
    </source>
</evidence>
<keyword evidence="8" id="KW-0472">Membrane</keyword>
<keyword evidence="13" id="KW-1185">Reference proteome</keyword>
<keyword evidence="11" id="KW-0325">Glycoprotein</keyword>
<keyword evidence="5" id="KW-0812">Transmembrane</keyword>
<evidence type="ECO:0000256" key="10">
    <source>
        <dbReference type="ARBA" id="ARBA00023170"/>
    </source>
</evidence>
<dbReference type="Proteomes" id="UP001154078">
    <property type="component" value="Chromosome 7"/>
</dbReference>
<dbReference type="GO" id="GO:0007608">
    <property type="term" value="P:sensory perception of smell"/>
    <property type="evidence" value="ECO:0007669"/>
    <property type="project" value="UniProtKB-KW"/>
</dbReference>
<keyword evidence="3" id="KW-1003">Cell membrane</keyword>
<reference evidence="12" key="1">
    <citation type="submission" date="2021-12" db="EMBL/GenBank/DDBJ databases">
        <authorList>
            <person name="King R."/>
        </authorList>
    </citation>
    <scope>NUCLEOTIDE SEQUENCE</scope>
</reference>
<dbReference type="EMBL" id="OV121138">
    <property type="protein sequence ID" value="CAH0560926.1"/>
    <property type="molecule type" value="Genomic_DNA"/>
</dbReference>
<name>A0A9P0BDT6_BRAAE</name>
<evidence type="ECO:0000256" key="7">
    <source>
        <dbReference type="ARBA" id="ARBA00022989"/>
    </source>
</evidence>
<keyword evidence="4" id="KW-0716">Sensory transduction</keyword>
<evidence type="ECO:0000256" key="2">
    <source>
        <dbReference type="ARBA" id="ARBA00010532"/>
    </source>
</evidence>
<evidence type="ECO:0000313" key="12">
    <source>
        <dbReference type="EMBL" id="CAH0560926.1"/>
    </source>
</evidence>
<dbReference type="GO" id="GO:0005044">
    <property type="term" value="F:scavenger receptor activity"/>
    <property type="evidence" value="ECO:0007669"/>
    <property type="project" value="TreeGrafter"/>
</dbReference>
<evidence type="ECO:0000256" key="3">
    <source>
        <dbReference type="ARBA" id="ARBA00022475"/>
    </source>
</evidence>
<keyword evidence="9" id="KW-1015">Disulfide bond</keyword>
<keyword evidence="10" id="KW-0675">Receptor</keyword>
<dbReference type="InterPro" id="IPR002159">
    <property type="entry name" value="CD36_fam"/>
</dbReference>
<evidence type="ECO:0000256" key="8">
    <source>
        <dbReference type="ARBA" id="ARBA00023136"/>
    </source>
</evidence>
<comment type="subcellular location">
    <subcellularLocation>
        <location evidence="1">Cell membrane</location>
        <topology evidence="1">Multi-pass membrane protein</topology>
    </subcellularLocation>
</comment>
<evidence type="ECO:0000313" key="13">
    <source>
        <dbReference type="Proteomes" id="UP001154078"/>
    </source>
</evidence>
<evidence type="ECO:0000256" key="5">
    <source>
        <dbReference type="ARBA" id="ARBA00022692"/>
    </source>
</evidence>
<proteinExistence type="inferred from homology"/>
<keyword evidence="7" id="KW-1133">Transmembrane helix</keyword>
<keyword evidence="6" id="KW-0552">Olfaction</keyword>
<comment type="similarity">
    <text evidence="2">Belongs to the CD36 family.</text>
</comment>
<dbReference type="OrthoDB" id="10024078at2759"/>
<evidence type="ECO:0000256" key="1">
    <source>
        <dbReference type="ARBA" id="ARBA00004651"/>
    </source>
</evidence>
<evidence type="ECO:0000256" key="4">
    <source>
        <dbReference type="ARBA" id="ARBA00022606"/>
    </source>
</evidence>
<dbReference type="GO" id="GO:0005737">
    <property type="term" value="C:cytoplasm"/>
    <property type="evidence" value="ECO:0007669"/>
    <property type="project" value="TreeGrafter"/>
</dbReference>
<sequence length="216" mass="24617">MEIQVSCELNLWKEKIEIEDNNAEDSLSYTQYDIYHFNQEKSGSLRDTDYVTILHPLIVGIANTVERDSPALLNVVNKAIPPIFNDPTTMYLTVRVKDILFDGVKVYCTNKDFTSKAVCTQLKTQIPGIKSSNEKNVYLFSLLGPRNGTHQKRFKVLKGIKHSKDLGRLLELDSQNELKIWGTPQCNRFKGTDGWIFPPGLDKEEGVWSFSADLCR</sequence>
<dbReference type="PANTHER" id="PTHR11923">
    <property type="entry name" value="SCAVENGER RECEPTOR CLASS B TYPE-1 SR-B1"/>
    <property type="match status" value="1"/>
</dbReference>
<dbReference type="AlphaFoldDB" id="A0A9P0BDT6"/>
<protein>
    <submittedName>
        <fullName evidence="12">Uncharacterized protein</fullName>
    </submittedName>
</protein>
<dbReference type="PANTHER" id="PTHR11923:SF69">
    <property type="entry name" value="SENSORY NEURON MEMBRANE PROTEIN 1"/>
    <property type="match status" value="1"/>
</dbReference>